<dbReference type="OrthoDB" id="441660at2759"/>
<evidence type="ECO:0000259" key="2">
    <source>
        <dbReference type="PROSITE" id="PS50041"/>
    </source>
</evidence>
<dbReference type="Proteomes" id="UP000694845">
    <property type="component" value="Unplaced"/>
</dbReference>
<dbReference type="RefSeq" id="XP_022089932.1">
    <property type="nucleotide sequence ID" value="XM_022234240.1"/>
</dbReference>
<evidence type="ECO:0000256" key="1">
    <source>
        <dbReference type="SAM" id="SignalP"/>
    </source>
</evidence>
<dbReference type="Pfam" id="PF00059">
    <property type="entry name" value="Lectin_C"/>
    <property type="match status" value="1"/>
</dbReference>
<dbReference type="PANTHER" id="PTHR22803">
    <property type="entry name" value="MANNOSE, PHOSPHOLIPASE, LECTIN RECEPTOR RELATED"/>
    <property type="match status" value="1"/>
</dbReference>
<dbReference type="InterPro" id="IPR016186">
    <property type="entry name" value="C-type_lectin-like/link_sf"/>
</dbReference>
<dbReference type="GeneID" id="110978902"/>
<dbReference type="KEGG" id="aplc:110978902"/>
<dbReference type="AlphaFoldDB" id="A0A8B7YBK5"/>
<dbReference type="Gene3D" id="3.10.100.10">
    <property type="entry name" value="Mannose-Binding Protein A, subunit A"/>
    <property type="match status" value="1"/>
</dbReference>
<dbReference type="SUPFAM" id="SSF56436">
    <property type="entry name" value="C-type lectin-like"/>
    <property type="match status" value="1"/>
</dbReference>
<feature type="signal peptide" evidence="1">
    <location>
        <begin position="1"/>
        <end position="19"/>
    </location>
</feature>
<keyword evidence="1" id="KW-0732">Signal</keyword>
<dbReference type="CDD" id="cd00037">
    <property type="entry name" value="CLECT"/>
    <property type="match status" value="1"/>
</dbReference>
<dbReference type="InterPro" id="IPR016187">
    <property type="entry name" value="CTDL_fold"/>
</dbReference>
<dbReference type="OMA" id="PGGNCYK"/>
<proteinExistence type="predicted"/>
<evidence type="ECO:0000313" key="4">
    <source>
        <dbReference type="RefSeq" id="XP_022089932.1"/>
    </source>
</evidence>
<sequence length="158" mass="18600">MNRLFLVGLLLLVVTEVLASSCPAGYYRRPGGNCYKLWTQKRKWGEANVICRTENSWLVTLNNEVESDWVNNFFISNRRHECNKWYWIGLNDISNEDVWTWISDNSPLHYSNWKNNEPNNSGNEDSVEVDCENRQWNDEDSWGNEECFICEMDTEATC</sequence>
<name>A0A8B7YBK5_ACAPL</name>
<feature type="domain" description="C-type lectin" evidence="2">
    <location>
        <begin position="30"/>
        <end position="147"/>
    </location>
</feature>
<protein>
    <submittedName>
        <fullName evidence="4">Perlucin-like protein</fullName>
    </submittedName>
</protein>
<accession>A0A8B7YBK5</accession>
<evidence type="ECO:0000313" key="3">
    <source>
        <dbReference type="Proteomes" id="UP000694845"/>
    </source>
</evidence>
<keyword evidence="3" id="KW-1185">Reference proteome</keyword>
<dbReference type="InterPro" id="IPR050111">
    <property type="entry name" value="C-type_lectin/snaclec_domain"/>
</dbReference>
<reference evidence="4" key="1">
    <citation type="submission" date="2025-08" db="UniProtKB">
        <authorList>
            <consortium name="RefSeq"/>
        </authorList>
    </citation>
    <scope>IDENTIFICATION</scope>
</reference>
<dbReference type="SMART" id="SM00034">
    <property type="entry name" value="CLECT"/>
    <property type="match status" value="1"/>
</dbReference>
<gene>
    <name evidence="4" type="primary">LOC110978902</name>
</gene>
<feature type="chain" id="PRO_5034417774" evidence="1">
    <location>
        <begin position="20"/>
        <end position="158"/>
    </location>
</feature>
<dbReference type="PROSITE" id="PS50041">
    <property type="entry name" value="C_TYPE_LECTIN_2"/>
    <property type="match status" value="1"/>
</dbReference>
<dbReference type="InterPro" id="IPR001304">
    <property type="entry name" value="C-type_lectin-like"/>
</dbReference>
<organism evidence="3 4">
    <name type="scientific">Acanthaster planci</name>
    <name type="common">Crown-of-thorns starfish</name>
    <dbReference type="NCBI Taxonomy" id="133434"/>
    <lineage>
        <taxon>Eukaryota</taxon>
        <taxon>Metazoa</taxon>
        <taxon>Echinodermata</taxon>
        <taxon>Eleutherozoa</taxon>
        <taxon>Asterozoa</taxon>
        <taxon>Asteroidea</taxon>
        <taxon>Valvatacea</taxon>
        <taxon>Valvatida</taxon>
        <taxon>Acanthasteridae</taxon>
        <taxon>Acanthaster</taxon>
    </lineage>
</organism>